<feature type="domain" description="G-protein coupled receptors family 2 profile 1" evidence="21">
    <location>
        <begin position="877"/>
        <end position="953"/>
    </location>
</feature>
<feature type="chain" id="PRO_5043882372" evidence="18">
    <location>
        <begin position="21"/>
        <end position="1643"/>
    </location>
</feature>
<feature type="transmembrane region" description="Helical" evidence="17">
    <location>
        <begin position="1451"/>
        <end position="1470"/>
    </location>
</feature>
<feature type="disulfide bond" evidence="15">
    <location>
        <begin position="450"/>
        <end position="459"/>
    </location>
</feature>
<dbReference type="Gene3D" id="2.60.40.60">
    <property type="entry name" value="Cadherins"/>
    <property type="match status" value="1"/>
</dbReference>
<dbReference type="InterPro" id="IPR000742">
    <property type="entry name" value="EGF"/>
</dbReference>
<evidence type="ECO:0000256" key="10">
    <source>
        <dbReference type="ARBA" id="ARBA00023136"/>
    </source>
</evidence>
<feature type="domain" description="EGF-like" evidence="19">
    <location>
        <begin position="346"/>
        <end position="383"/>
    </location>
</feature>
<reference evidence="24" key="1">
    <citation type="submission" date="2022-03" db="EMBL/GenBank/DDBJ databases">
        <authorList>
            <person name="Martin C."/>
        </authorList>
    </citation>
    <scope>NUCLEOTIDE SEQUENCE</scope>
</reference>
<dbReference type="CDD" id="cd00054">
    <property type="entry name" value="EGF_CA"/>
    <property type="match status" value="6"/>
</dbReference>
<feature type="disulfide bond" evidence="15">
    <location>
        <begin position="811"/>
        <end position="820"/>
    </location>
</feature>
<evidence type="ECO:0000259" key="20">
    <source>
        <dbReference type="PROSITE" id="PS50221"/>
    </source>
</evidence>
<dbReference type="FunFam" id="2.60.40.60:FF:000116">
    <property type="entry name" value="Dachsous cadherin-related 2"/>
    <property type="match status" value="1"/>
</dbReference>
<dbReference type="InterPro" id="IPR046338">
    <property type="entry name" value="GAIN_dom_sf"/>
</dbReference>
<accession>A0A8J1T5E1</accession>
<evidence type="ECO:0000256" key="11">
    <source>
        <dbReference type="ARBA" id="ARBA00023157"/>
    </source>
</evidence>
<dbReference type="InterPro" id="IPR015919">
    <property type="entry name" value="Cadherin-like_sf"/>
</dbReference>
<dbReference type="InterPro" id="IPR001881">
    <property type="entry name" value="EGF-like_Ca-bd_dom"/>
</dbReference>
<dbReference type="SUPFAM" id="SSF49265">
    <property type="entry name" value="Fibronectin type III"/>
    <property type="match status" value="1"/>
</dbReference>
<feature type="disulfide bond" evidence="15">
    <location>
        <begin position="373"/>
        <end position="382"/>
    </location>
</feature>
<evidence type="ECO:0000256" key="15">
    <source>
        <dbReference type="PROSITE-ProRule" id="PRU00076"/>
    </source>
</evidence>
<dbReference type="CDD" id="cd11304">
    <property type="entry name" value="Cadherin_repeat"/>
    <property type="match status" value="1"/>
</dbReference>
<feature type="domain" description="G-protein coupled receptors family 2 profile 2" evidence="22">
    <location>
        <begin position="1229"/>
        <end position="1475"/>
    </location>
</feature>
<dbReference type="InterPro" id="IPR057244">
    <property type="entry name" value="GAIN_B"/>
</dbReference>
<feature type="disulfide bond" evidence="15">
    <location>
        <begin position="826"/>
        <end position="836"/>
    </location>
</feature>
<keyword evidence="25" id="KW-1185">Reference proteome</keyword>
<feature type="domain" description="Cadherin" evidence="23">
    <location>
        <begin position="33"/>
        <end position="137"/>
    </location>
</feature>
<dbReference type="InterPro" id="IPR013783">
    <property type="entry name" value="Ig-like_fold"/>
</dbReference>
<keyword evidence="13" id="KW-0424">Laminin EGF-like domain</keyword>
<feature type="domain" description="EGF-like" evidence="19">
    <location>
        <begin position="588"/>
        <end position="624"/>
    </location>
</feature>
<feature type="disulfide bond" evidence="15">
    <location>
        <begin position="538"/>
        <end position="547"/>
    </location>
</feature>
<feature type="domain" description="EGF-like" evidence="19">
    <location>
        <begin position="461"/>
        <end position="498"/>
    </location>
</feature>
<dbReference type="PROSITE" id="PS00022">
    <property type="entry name" value="EGF_1"/>
    <property type="match status" value="13"/>
</dbReference>
<evidence type="ECO:0000256" key="5">
    <source>
        <dbReference type="ARBA" id="ARBA00022692"/>
    </source>
</evidence>
<dbReference type="Pfam" id="PF00008">
    <property type="entry name" value="EGF"/>
    <property type="match status" value="4"/>
</dbReference>
<dbReference type="PROSITE" id="PS50268">
    <property type="entry name" value="CADHERIN_2"/>
    <property type="match status" value="2"/>
</dbReference>
<dbReference type="InterPro" id="IPR013032">
    <property type="entry name" value="EGF-like_CS"/>
</dbReference>
<feature type="transmembrane region" description="Helical" evidence="17">
    <location>
        <begin position="1336"/>
        <end position="1357"/>
    </location>
</feature>
<dbReference type="OrthoDB" id="283575at2759"/>
<sequence length="1643" mass="182806">MRGFGCYIVLILLGINAIVGQHTIIFDYPKVDNDSILIARIKENAPAGSRVIAFHARYEVYMDGLPQISYVIIGEDSLSFTTNGSRVVTLENPLRKQLGESYSIVLIALYETESSTSHARLDIKVIVSKENLQTPYFPSESFDADVSRHANVGTNVTTIHADDDDEEEYNARVKYHLTSADEGIDLFNIDETTGVVTTRQELLTARNSYTLTVTASDFGSPIRSKTADLTIHVKNISEVQQITTDALNRTTMRVCWREPLFGNAYGYEIIYFLKSRPNAKKKILLYVTPDGNQRPPRKPSLIVKNDLVFMCFNLDDLISWETYSLELKAFNSQERGVASKLDFQMEVDVCIQKPCVNGRCEMLHESPGYRCICTGGYTGVSCNVFNPCSLNPCNGQGTCKVLSNFHFECNCYDGYYGSDCAFENHCVLQRPCRNGGTCTNDSTLSYRCLCPQGYYGENCQFPDPCVSGYCLNGATCVNITLTSVVCECPDGYSSERCDIFDWCSLRPCEHGGVCENINKNTTAIKPDELAENNYRCRCPSGFSGPHCQYYVPCDTNICENGGQCIVAHKTKQCLCPDGFYGIRCQYEQYFPCANHWCYHGGIANSIDGQCICDCELGRYGPHCEHMNLCKALSPCHSERTVGCLNTSNSDYYCRCMPEWAGENCTEINSCHPDPCKNDAKCVIDYSNIAKYSCVCPQFYHGPNCEYFEDSPCIGHSCLNGATCKDIDGTTYECLCPEDYYGEMCARYDKCNTKPCLNGGLCVTKEEGEYECECIHGASGKNCEHYNPCFSQPCVHDGMCRNVSATEYMCDCPPTYCGKHCENITTCSTNHCIHGKCIVEGDICDGVFSCECTAGYTGRLCGEEIDPCYSNPCNHNSSCQRRGRGSFDCTCSSGFTGTLCQTKRNCTSEKTIGRYGVFNWPSTAHGSTVSLPCEAMSPDSPIPRASRTCYIDHGGMLYWGTEIPDKCKKVTVTKNIANSEIQRLQDNDIGTKEEIEELFDVVYYLQMYSTNDLEVAHKLLRLIDDVMNLEEEAFVANDIGTKSRDFIDMFVSHVKLPPDSGGTLTISFHNIKMKIHDVRYVDVMNGLEYSPGGGTISIKVPGSAFAMARRRGSADAFRVSFIYYKTSKLFKSHLPVQGPASEVIAASINDTFVTGLEDCVEYILPYMTAKGGQSCVFWDDVDHMWSKEGVHLMTELDKGMKCCSRHLTNFAILLEVDARPVEMGHHEYILTVLSYAGSALSILGLFLTFLTYILFRSLNREKTGQILIQLCFSMLLMNILFIVASDKNHVVSDHVCLGVSVALHFFVLSTLLWMSVEAYNMYKMLVQVFGVHEGLFLVKRLLFAWGLPCIPVGVAVGTDYLLYNHEGNFCRLSGRNPIIYYATYIAPACLIIFCNLIIFIILTKVLIRPKLDRKTGQKNISLTQVRGIMAVLVLLGVSWILGIFAIGEAKVAISYAFVITNSLQGFCIFVFQCSLNPEARAAWSQLIKTGTFKKYRGKTPVTSTAASQSGTTNNTKVRDTDYCIVSEKCESPFKGNDILAKAMATEISPETPEQLRNQAFDPDESCETPKIDNRLGNGRASLKTFSNGVTTNGMTSTPIKPKKELTQNGTGHQKGPNENGHSPVKGKYDPKMFLDDVRFESTQL</sequence>
<feature type="disulfide bond" evidence="15">
    <location>
        <begin position="655"/>
        <end position="664"/>
    </location>
</feature>
<dbReference type="SUPFAM" id="SSF49313">
    <property type="entry name" value="Cadherin-like"/>
    <property type="match status" value="1"/>
</dbReference>
<dbReference type="PROSITE" id="PS50221">
    <property type="entry name" value="GAIN_B"/>
    <property type="match status" value="1"/>
</dbReference>
<dbReference type="InterPro" id="IPR000203">
    <property type="entry name" value="GPS"/>
</dbReference>
<dbReference type="InterPro" id="IPR036116">
    <property type="entry name" value="FN3_sf"/>
</dbReference>
<dbReference type="InterPro" id="IPR002126">
    <property type="entry name" value="Cadherin-like_dom"/>
</dbReference>
<dbReference type="GO" id="GO:0007166">
    <property type="term" value="P:cell surface receptor signaling pathway"/>
    <property type="evidence" value="ECO:0007669"/>
    <property type="project" value="InterPro"/>
</dbReference>
<feature type="disulfide bond" evidence="15">
    <location>
        <begin position="695"/>
        <end position="704"/>
    </location>
</feature>
<keyword evidence="12" id="KW-0325">Glycoprotein</keyword>
<evidence type="ECO:0000313" key="24">
    <source>
        <dbReference type="EMBL" id="CAH1784868.1"/>
    </source>
</evidence>
<gene>
    <name evidence="24" type="ORF">OFUS_LOCUS10994</name>
</gene>
<feature type="region of interest" description="Disordered" evidence="16">
    <location>
        <begin position="1559"/>
        <end position="1643"/>
    </location>
</feature>
<dbReference type="PROSITE" id="PS50227">
    <property type="entry name" value="G_PROTEIN_RECEP_F2_3"/>
    <property type="match status" value="1"/>
</dbReference>
<evidence type="ECO:0000259" key="22">
    <source>
        <dbReference type="PROSITE" id="PS50261"/>
    </source>
</evidence>
<dbReference type="InterPro" id="IPR017981">
    <property type="entry name" value="GPCR_2-like_7TM"/>
</dbReference>
<feature type="domain" description="EGF-like" evidence="19">
    <location>
        <begin position="822"/>
        <end position="861"/>
    </location>
</feature>
<feature type="domain" description="EGF-like" evidence="19">
    <location>
        <begin position="784"/>
        <end position="821"/>
    </location>
</feature>
<dbReference type="PROSITE" id="PS50026">
    <property type="entry name" value="EGF_3"/>
    <property type="match status" value="14"/>
</dbReference>
<feature type="transmembrane region" description="Helical" evidence="17">
    <location>
        <begin position="1227"/>
        <end position="1253"/>
    </location>
</feature>
<feature type="domain" description="EGF-like" evidence="19">
    <location>
        <begin position="666"/>
        <end position="705"/>
    </location>
</feature>
<dbReference type="PRINTS" id="PR00249">
    <property type="entry name" value="GPCRSECRETIN"/>
</dbReference>
<dbReference type="SMART" id="SM00112">
    <property type="entry name" value="CA"/>
    <property type="match status" value="1"/>
</dbReference>
<keyword evidence="11 15" id="KW-1015">Disulfide bond</keyword>
<feature type="disulfide bond" evidence="15">
    <location>
        <begin position="350"/>
        <end position="360"/>
    </location>
</feature>
<dbReference type="SMART" id="SM00303">
    <property type="entry name" value="GPS"/>
    <property type="match status" value="1"/>
</dbReference>
<dbReference type="EMBL" id="CAIIXF020000005">
    <property type="protein sequence ID" value="CAH1784868.1"/>
    <property type="molecule type" value="Genomic_DNA"/>
</dbReference>
<feature type="disulfide bond" evidence="15">
    <location>
        <begin position="851"/>
        <end position="860"/>
    </location>
</feature>
<feature type="disulfide bond" evidence="15">
    <location>
        <begin position="614"/>
        <end position="623"/>
    </location>
</feature>
<evidence type="ECO:0000256" key="16">
    <source>
        <dbReference type="SAM" id="MobiDB-lite"/>
    </source>
</evidence>
<evidence type="ECO:0000256" key="1">
    <source>
        <dbReference type="ARBA" id="ARBA00004141"/>
    </source>
</evidence>
<comment type="subcellular location">
    <subcellularLocation>
        <location evidence="2">Cell membrane</location>
    </subcellularLocation>
    <subcellularLocation>
        <location evidence="1">Membrane</location>
        <topology evidence="1">Multi-pass membrane protein</topology>
    </subcellularLocation>
</comment>
<comment type="caution">
    <text evidence="24">The sequence shown here is derived from an EMBL/GenBank/DDBJ whole genome shotgun (WGS) entry which is preliminary data.</text>
</comment>
<evidence type="ECO:0000256" key="18">
    <source>
        <dbReference type="SAM" id="SignalP"/>
    </source>
</evidence>
<keyword evidence="6" id="KW-0677">Repeat</keyword>
<dbReference type="Gene3D" id="2.60.220.50">
    <property type="match status" value="1"/>
</dbReference>
<feature type="domain" description="EGF-like" evidence="19">
    <location>
        <begin position="422"/>
        <end position="460"/>
    </location>
</feature>
<feature type="transmembrane region" description="Helical" evidence="17">
    <location>
        <begin position="1265"/>
        <end position="1284"/>
    </location>
</feature>
<feature type="domain" description="EGF-like" evidence="19">
    <location>
        <begin position="625"/>
        <end position="665"/>
    </location>
</feature>
<keyword evidence="9 17" id="KW-1133">Transmembrane helix</keyword>
<dbReference type="Pfam" id="PF00002">
    <property type="entry name" value="7tm_2"/>
    <property type="match status" value="1"/>
</dbReference>
<evidence type="ECO:0000256" key="12">
    <source>
        <dbReference type="ARBA" id="ARBA00023180"/>
    </source>
</evidence>
<evidence type="ECO:0000256" key="14">
    <source>
        <dbReference type="PROSITE-ProRule" id="PRU00043"/>
    </source>
</evidence>
<feature type="domain" description="EGF-like" evidence="19">
    <location>
        <begin position="746"/>
        <end position="783"/>
    </location>
</feature>
<proteinExistence type="predicted"/>
<feature type="domain" description="GAIN-B" evidence="20">
    <location>
        <begin position="1061"/>
        <end position="1219"/>
    </location>
</feature>
<evidence type="ECO:0000256" key="2">
    <source>
        <dbReference type="ARBA" id="ARBA00004236"/>
    </source>
</evidence>
<dbReference type="InterPro" id="IPR000832">
    <property type="entry name" value="GPCR_2_secretin-like"/>
</dbReference>
<dbReference type="CDD" id="cd15040">
    <property type="entry name" value="7tmB2_Adhesion"/>
    <property type="match status" value="1"/>
</dbReference>
<feature type="domain" description="EGF-like" evidence="19">
    <location>
        <begin position="863"/>
        <end position="900"/>
    </location>
</feature>
<dbReference type="FunFam" id="2.10.25.10:FF:000118">
    <property type="entry name" value="protein delta homolog 2"/>
    <property type="match status" value="1"/>
</dbReference>
<evidence type="ECO:0000256" key="3">
    <source>
        <dbReference type="ARBA" id="ARBA00022475"/>
    </source>
</evidence>
<feature type="domain" description="Cadherin" evidence="23">
    <location>
        <begin position="138"/>
        <end position="261"/>
    </location>
</feature>
<evidence type="ECO:0000256" key="6">
    <source>
        <dbReference type="ARBA" id="ARBA00022737"/>
    </source>
</evidence>
<feature type="transmembrane region" description="Helical" evidence="17">
    <location>
        <begin position="1377"/>
        <end position="1406"/>
    </location>
</feature>
<keyword evidence="18" id="KW-0732">Signal</keyword>
<dbReference type="SMART" id="SM00181">
    <property type="entry name" value="EGF"/>
    <property type="match status" value="13"/>
</dbReference>
<keyword evidence="5 17" id="KW-0812">Transmembrane</keyword>
<evidence type="ECO:0000256" key="7">
    <source>
        <dbReference type="ARBA" id="ARBA00022837"/>
    </source>
</evidence>
<feature type="transmembrane region" description="Helical" evidence="17">
    <location>
        <begin position="1427"/>
        <end position="1445"/>
    </location>
</feature>
<feature type="domain" description="EGF-like" evidence="19">
    <location>
        <begin position="384"/>
        <end position="421"/>
    </location>
</feature>
<feature type="signal peptide" evidence="18">
    <location>
        <begin position="1"/>
        <end position="20"/>
    </location>
</feature>
<dbReference type="GO" id="GO:0007156">
    <property type="term" value="P:homophilic cell adhesion via plasma membrane adhesion molecules"/>
    <property type="evidence" value="ECO:0007669"/>
    <property type="project" value="InterPro"/>
</dbReference>
<protein>
    <submittedName>
        <fullName evidence="24">Uncharacterized protein</fullName>
    </submittedName>
</protein>
<keyword evidence="3" id="KW-1003">Cell membrane</keyword>
<keyword evidence="4 15" id="KW-0245">EGF-like domain</keyword>
<dbReference type="Gene3D" id="2.10.25.10">
    <property type="entry name" value="Laminin"/>
    <property type="match status" value="10"/>
</dbReference>
<dbReference type="GO" id="GO:0005509">
    <property type="term" value="F:calcium ion binding"/>
    <property type="evidence" value="ECO:0007669"/>
    <property type="project" value="UniProtKB-UniRule"/>
</dbReference>
<dbReference type="GO" id="GO:0005886">
    <property type="term" value="C:plasma membrane"/>
    <property type="evidence" value="ECO:0007669"/>
    <property type="project" value="UniProtKB-SubCell"/>
</dbReference>
<evidence type="ECO:0000256" key="4">
    <source>
        <dbReference type="ARBA" id="ARBA00022536"/>
    </source>
</evidence>
<dbReference type="SUPFAM" id="SSF81321">
    <property type="entry name" value="Family A G protein-coupled receptor-like"/>
    <property type="match status" value="1"/>
</dbReference>
<feature type="compositionally biased region" description="Basic and acidic residues" evidence="16">
    <location>
        <begin position="1625"/>
        <end position="1643"/>
    </location>
</feature>
<comment type="caution">
    <text evidence="15">Lacks conserved residue(s) required for the propagation of feature annotation.</text>
</comment>
<keyword evidence="7 14" id="KW-0106">Calcium</keyword>
<feature type="disulfide bond" evidence="15">
    <location>
        <begin position="735"/>
        <end position="744"/>
    </location>
</feature>
<dbReference type="Gene3D" id="2.60.40.10">
    <property type="entry name" value="Immunoglobulins"/>
    <property type="match status" value="1"/>
</dbReference>
<dbReference type="PANTHER" id="PTHR24033">
    <property type="entry name" value="EGF-LIKE DOMAIN-CONTAINING PROTEIN"/>
    <property type="match status" value="1"/>
</dbReference>
<dbReference type="Gene3D" id="1.20.1070.10">
    <property type="entry name" value="Rhodopsin 7-helix transmembrane proteins"/>
    <property type="match status" value="1"/>
</dbReference>
<dbReference type="InterPro" id="IPR051830">
    <property type="entry name" value="NOTCH_homolog"/>
</dbReference>
<dbReference type="Pfam" id="PF12661">
    <property type="entry name" value="hEGF"/>
    <property type="match status" value="2"/>
</dbReference>
<evidence type="ECO:0000256" key="8">
    <source>
        <dbReference type="ARBA" id="ARBA00022889"/>
    </source>
</evidence>
<organism evidence="24 25">
    <name type="scientific">Owenia fusiformis</name>
    <name type="common">Polychaete worm</name>
    <dbReference type="NCBI Taxonomy" id="6347"/>
    <lineage>
        <taxon>Eukaryota</taxon>
        <taxon>Metazoa</taxon>
        <taxon>Spiralia</taxon>
        <taxon>Lophotrochozoa</taxon>
        <taxon>Annelida</taxon>
        <taxon>Polychaeta</taxon>
        <taxon>Sedentaria</taxon>
        <taxon>Canalipalpata</taxon>
        <taxon>Sabellida</taxon>
        <taxon>Oweniida</taxon>
        <taxon>Oweniidae</taxon>
        <taxon>Owenia</taxon>
    </lineage>
</organism>
<name>A0A8J1T5E1_OWEFU</name>
<evidence type="ECO:0000259" key="19">
    <source>
        <dbReference type="PROSITE" id="PS50026"/>
    </source>
</evidence>
<feature type="disulfide bond" evidence="15">
    <location>
        <begin position="411"/>
        <end position="420"/>
    </location>
</feature>
<evidence type="ECO:0000313" key="25">
    <source>
        <dbReference type="Proteomes" id="UP000749559"/>
    </source>
</evidence>
<dbReference type="Pfam" id="PF00028">
    <property type="entry name" value="Cadherin"/>
    <property type="match status" value="1"/>
</dbReference>
<feature type="disulfide bond" evidence="15">
    <location>
        <begin position="773"/>
        <end position="782"/>
    </location>
</feature>
<feature type="domain" description="EGF-like" evidence="19">
    <location>
        <begin position="708"/>
        <end position="745"/>
    </location>
</feature>
<dbReference type="SMART" id="SM00179">
    <property type="entry name" value="EGF_CA"/>
    <property type="match status" value="11"/>
</dbReference>
<evidence type="ECO:0000256" key="9">
    <source>
        <dbReference type="ARBA" id="ARBA00022989"/>
    </source>
</evidence>
<dbReference type="PROSITE" id="PS50261">
    <property type="entry name" value="G_PROTEIN_RECEP_F2_4"/>
    <property type="match status" value="1"/>
</dbReference>
<feature type="disulfide bond" evidence="15">
    <location>
        <begin position="890"/>
        <end position="899"/>
    </location>
</feature>
<evidence type="ECO:0000256" key="13">
    <source>
        <dbReference type="ARBA" id="ARBA00023292"/>
    </source>
</evidence>
<dbReference type="GO" id="GO:0004930">
    <property type="term" value="F:G protein-coupled receptor activity"/>
    <property type="evidence" value="ECO:0007669"/>
    <property type="project" value="InterPro"/>
</dbReference>
<keyword evidence="10 17" id="KW-0472">Membrane</keyword>
<feature type="domain" description="EGF-like" evidence="19">
    <location>
        <begin position="499"/>
        <end position="548"/>
    </location>
</feature>
<feature type="compositionally biased region" description="Polar residues" evidence="16">
    <location>
        <begin position="1582"/>
        <end position="1597"/>
    </location>
</feature>
<dbReference type="PANTHER" id="PTHR24033:SF151">
    <property type="entry name" value="NOTCH 2"/>
    <property type="match status" value="1"/>
</dbReference>
<dbReference type="PROSITE" id="PS01186">
    <property type="entry name" value="EGF_2"/>
    <property type="match status" value="8"/>
</dbReference>
<evidence type="ECO:0000259" key="23">
    <source>
        <dbReference type="PROSITE" id="PS50268"/>
    </source>
</evidence>
<dbReference type="InterPro" id="IPR001879">
    <property type="entry name" value="GPCR_2_extracellular_dom"/>
</dbReference>
<evidence type="ECO:0000259" key="21">
    <source>
        <dbReference type="PROSITE" id="PS50227"/>
    </source>
</evidence>
<feature type="disulfide bond" evidence="15">
    <location>
        <begin position="488"/>
        <end position="497"/>
    </location>
</feature>
<feature type="transmembrane region" description="Helical" evidence="17">
    <location>
        <begin position="1296"/>
        <end position="1315"/>
    </location>
</feature>
<evidence type="ECO:0000256" key="17">
    <source>
        <dbReference type="SAM" id="Phobius"/>
    </source>
</evidence>
<feature type="domain" description="EGF-like" evidence="19">
    <location>
        <begin position="549"/>
        <end position="585"/>
    </location>
</feature>
<feature type="disulfide bond" evidence="15">
    <location>
        <begin position="575"/>
        <end position="584"/>
    </location>
</feature>
<dbReference type="SUPFAM" id="SSF57196">
    <property type="entry name" value="EGF/Laminin"/>
    <property type="match status" value="10"/>
</dbReference>
<keyword evidence="8" id="KW-0130">Cell adhesion</keyword>
<dbReference type="Proteomes" id="UP000749559">
    <property type="component" value="Unassembled WGS sequence"/>
</dbReference>